<evidence type="ECO:0000256" key="9">
    <source>
        <dbReference type="ARBA" id="ARBA00023180"/>
    </source>
</evidence>
<dbReference type="OrthoDB" id="10248838at2759"/>
<reference evidence="12 13" key="1">
    <citation type="journal article" date="2020" name="ISME J.">
        <title>Uncovering the hidden diversity of litter-decomposition mechanisms in mushroom-forming fungi.</title>
        <authorList>
            <person name="Floudas D."/>
            <person name="Bentzer J."/>
            <person name="Ahren D."/>
            <person name="Johansson T."/>
            <person name="Persson P."/>
            <person name="Tunlid A."/>
        </authorList>
    </citation>
    <scope>NUCLEOTIDE SEQUENCE [LARGE SCALE GENOMIC DNA]</scope>
    <source>
        <strain evidence="12 13">CBS 175.51</strain>
    </source>
</reference>
<comment type="function">
    <text evidence="1 10">Involved in cell fusion during mating by stabilizing the plasma membrane fusion event.</text>
</comment>
<dbReference type="GO" id="GO:0043332">
    <property type="term" value="C:mating projection tip"/>
    <property type="evidence" value="ECO:0007669"/>
    <property type="project" value="UniProtKB-UniRule"/>
</dbReference>
<feature type="region of interest" description="Disordered" evidence="11">
    <location>
        <begin position="783"/>
        <end position="804"/>
    </location>
</feature>
<comment type="subcellular location">
    <subcellularLocation>
        <location evidence="2 10">Cell membrane</location>
        <topology evidence="2 10">Multi-pass membrane protein</topology>
    </subcellularLocation>
</comment>
<feature type="region of interest" description="Disordered" evidence="11">
    <location>
        <begin position="881"/>
        <end position="921"/>
    </location>
</feature>
<dbReference type="InterPro" id="IPR026777">
    <property type="entry name" value="PRM1"/>
</dbReference>
<organism evidence="12 13">
    <name type="scientific">Ephemerocybe angulata</name>
    <dbReference type="NCBI Taxonomy" id="980116"/>
    <lineage>
        <taxon>Eukaryota</taxon>
        <taxon>Fungi</taxon>
        <taxon>Dikarya</taxon>
        <taxon>Basidiomycota</taxon>
        <taxon>Agaricomycotina</taxon>
        <taxon>Agaricomycetes</taxon>
        <taxon>Agaricomycetidae</taxon>
        <taxon>Agaricales</taxon>
        <taxon>Agaricineae</taxon>
        <taxon>Psathyrellaceae</taxon>
        <taxon>Ephemerocybe</taxon>
    </lineage>
</organism>
<comment type="similarity">
    <text evidence="3 10">Belongs to the PRM1 family.</text>
</comment>
<sequence>MKKGGSGPVYCFLFLPPRRRSTATGMAFYSQQPPSYDDAASTLTPYLQLPHLLSLTWLAYPILSLIFVAFRLSSSLESTQNAIASAKGDLLTSCKAAEEAATAAASMPRYMALATNEQFADAVNASLRGARLALTLSLTAMEAIINFIIDLYRSVFLCFLELIVRGGLAILSGAVTEINNAVTAVTGGLKTSIQNEVSTLNGVITSTLGGLNKVNPFGDIPIPQIPIPNLDSLNNIKIPDTFQQNIDKLGDAIPTASEIKGKLETIINTPFELLKKDINDTFAGIEFNGTALPVPAQNRLSFCDNLNTGIVDDIGADILKAFKIGIVILIVIALLLIGLNCLLTWYKWRSMKAHLEYTRQAWMTDPTMIHAKGTSISSTPQITLSDHNLLMLHANTSHPLVTRITNQVSARLRLSPSQHTNFQWFFNYVFHPPAAACFLIGFFGLLLVQIQLAAMGPLVSKYQGQAADSARDFSVLIADSINKSMLSQSTEYARDVNARVDAIQSTINNGVFGWVNVTTTQINSTIAEFYDDLQNGVTKVFGNTILATPASEFVKCLIGSKVDAIEHALTFLHDNLKVDMPRVNETVLLLSPQSVNEASAPIAAAALGDGSSGDNGLVGRLVNSYANSLKKERITFAIFLALWGVVVLMGLGVILWHSYGLPAFEQRRKRRYQREQRDNLPSSFDIKPRDPSMSPPEGRLVMTKEDKPWDGGMAASNDLPQFTPLPSPRRSTFKPFWTTRPESPAVENAVDYQAGNVNGSTVSLARSGEGKVSRFQALKTRVKSVSAPKDPESQNGEAGGSTGFFGKMKGVFGKKEAEPEPEFWQSYNDRPRLKIVVDTPSDRSFAERDEDEVVQQPIPNSRWSVSPTEPKIDFGWRSSKKNVALDSPNSSAATLTPSVVTRRLPPPPPGLRHKPSVPTDIGGSLDDPFLSSFTPTLPLNTGSRVSNPFNSGLPEPIIPSAYPVPLHSTSVHSSPSPRHNRTSSVPVWRVTNFSPSDQVSVNSSTASLSEMRKLPTAPKVVAQGSAQVVNPFITPFDDEHRVEIVMPSKGAARKSVATNPFVSLGRLSEFFD</sequence>
<comment type="caution">
    <text evidence="12">The sequence shown here is derived from an EMBL/GenBank/DDBJ whole genome shotgun (WGS) entry which is preliminary data.</text>
</comment>
<evidence type="ECO:0000256" key="11">
    <source>
        <dbReference type="SAM" id="MobiDB-lite"/>
    </source>
</evidence>
<evidence type="ECO:0000256" key="6">
    <source>
        <dbReference type="ARBA" id="ARBA00022971"/>
    </source>
</evidence>
<evidence type="ECO:0000256" key="7">
    <source>
        <dbReference type="ARBA" id="ARBA00022989"/>
    </source>
</evidence>
<dbReference type="Proteomes" id="UP000541558">
    <property type="component" value="Unassembled WGS sequence"/>
</dbReference>
<evidence type="ECO:0000256" key="8">
    <source>
        <dbReference type="ARBA" id="ARBA00023136"/>
    </source>
</evidence>
<keyword evidence="4 10" id="KW-1003">Cell membrane</keyword>
<feature type="compositionally biased region" description="Polar residues" evidence="11">
    <location>
        <begin position="887"/>
        <end position="899"/>
    </location>
</feature>
<keyword evidence="6 10" id="KW-0184">Conjugation</keyword>
<evidence type="ECO:0000313" key="12">
    <source>
        <dbReference type="EMBL" id="KAF5317228.1"/>
    </source>
</evidence>
<feature type="transmembrane region" description="Helical" evidence="10">
    <location>
        <begin position="425"/>
        <end position="448"/>
    </location>
</feature>
<evidence type="ECO:0000256" key="10">
    <source>
        <dbReference type="RuleBase" id="RU366035"/>
    </source>
</evidence>
<dbReference type="EMBL" id="JAACJK010000219">
    <property type="protein sequence ID" value="KAF5317228.1"/>
    <property type="molecule type" value="Genomic_DNA"/>
</dbReference>
<keyword evidence="9" id="KW-0325">Glycoprotein</keyword>
<keyword evidence="5 10" id="KW-0812">Transmembrane</keyword>
<feature type="transmembrane region" description="Helical" evidence="10">
    <location>
        <begin position="51"/>
        <end position="70"/>
    </location>
</feature>
<evidence type="ECO:0000256" key="3">
    <source>
        <dbReference type="ARBA" id="ARBA00010780"/>
    </source>
</evidence>
<keyword evidence="13" id="KW-1185">Reference proteome</keyword>
<evidence type="ECO:0000256" key="1">
    <source>
        <dbReference type="ARBA" id="ARBA00002512"/>
    </source>
</evidence>
<proteinExistence type="inferred from homology"/>
<dbReference type="GO" id="GO:0005886">
    <property type="term" value="C:plasma membrane"/>
    <property type="evidence" value="ECO:0007669"/>
    <property type="project" value="UniProtKB-SubCell"/>
</dbReference>
<feature type="transmembrane region" description="Helical" evidence="10">
    <location>
        <begin position="634"/>
        <end position="659"/>
    </location>
</feature>
<evidence type="ECO:0000256" key="2">
    <source>
        <dbReference type="ARBA" id="ARBA00004651"/>
    </source>
</evidence>
<dbReference type="AlphaFoldDB" id="A0A8H5B6Y2"/>
<dbReference type="GO" id="GO:0032220">
    <property type="term" value="P:plasma membrane fusion involved in cytogamy"/>
    <property type="evidence" value="ECO:0007669"/>
    <property type="project" value="TreeGrafter"/>
</dbReference>
<dbReference type="PANTHER" id="PTHR31030">
    <property type="entry name" value="PLASMA MEMBRANE FUSION PROTEIN PRM1"/>
    <property type="match status" value="1"/>
</dbReference>
<dbReference type="PANTHER" id="PTHR31030:SF1">
    <property type="entry name" value="PLASMA MEMBRANE FUSION PROTEIN PRM1"/>
    <property type="match status" value="1"/>
</dbReference>
<protein>
    <recommendedName>
        <fullName evidence="10">Plasma membrane fusion protein PRM1</fullName>
    </recommendedName>
</protein>
<evidence type="ECO:0000256" key="4">
    <source>
        <dbReference type="ARBA" id="ARBA00022475"/>
    </source>
</evidence>
<keyword evidence="8 10" id="KW-0472">Membrane</keyword>
<name>A0A8H5B6Y2_9AGAR</name>
<evidence type="ECO:0000313" key="13">
    <source>
        <dbReference type="Proteomes" id="UP000541558"/>
    </source>
</evidence>
<gene>
    <name evidence="12" type="ORF">D9611_003846</name>
</gene>
<feature type="transmembrane region" description="Helical" evidence="10">
    <location>
        <begin position="324"/>
        <end position="346"/>
    </location>
</feature>
<keyword evidence="7 10" id="KW-1133">Transmembrane helix</keyword>
<evidence type="ECO:0000256" key="5">
    <source>
        <dbReference type="ARBA" id="ARBA00022692"/>
    </source>
</evidence>
<accession>A0A8H5B6Y2</accession>
<comment type="caution">
    <text evidence="10">Lacks conserved residue(s) required for the propagation of feature annotation.</text>
</comment>
<feature type="region of interest" description="Disordered" evidence="11">
    <location>
        <begin position="672"/>
        <end position="700"/>
    </location>
</feature>